<comment type="caution">
    <text evidence="6">The sequence shown here is derived from an EMBL/GenBank/DDBJ whole genome shotgun (WGS) entry which is preliminary data.</text>
</comment>
<evidence type="ECO:0000313" key="6">
    <source>
        <dbReference type="EMBL" id="TSJ61011.1"/>
    </source>
</evidence>
<dbReference type="Pfam" id="PF07702">
    <property type="entry name" value="UTRA"/>
    <property type="match status" value="1"/>
</dbReference>
<dbReference type="EMBL" id="VMBP01000005">
    <property type="protein sequence ID" value="TSJ61011.1"/>
    <property type="molecule type" value="Genomic_DNA"/>
</dbReference>
<evidence type="ECO:0000313" key="7">
    <source>
        <dbReference type="Proteomes" id="UP000315321"/>
    </source>
</evidence>
<reference evidence="6 7" key="1">
    <citation type="submission" date="2019-07" db="EMBL/GenBank/DDBJ databases">
        <authorList>
            <person name="Grouzdev D.S."/>
        </authorList>
    </citation>
    <scope>NUCLEOTIDE SEQUENCE [LARGE SCALE GENOMIC DNA]</scope>
    <source>
        <strain evidence="6 7">3C</strain>
    </source>
</reference>
<evidence type="ECO:0000256" key="3">
    <source>
        <dbReference type="ARBA" id="ARBA00023163"/>
    </source>
</evidence>
<feature type="domain" description="HTH gntR-type" evidence="5">
    <location>
        <begin position="26"/>
        <end position="94"/>
    </location>
</feature>
<dbReference type="NCBIfam" id="TIGR02018">
    <property type="entry name" value="his_ut_repres"/>
    <property type="match status" value="1"/>
</dbReference>
<evidence type="ECO:0000256" key="4">
    <source>
        <dbReference type="NCBIfam" id="TIGR02018"/>
    </source>
</evidence>
<dbReference type="CDD" id="cd07377">
    <property type="entry name" value="WHTH_GntR"/>
    <property type="match status" value="1"/>
</dbReference>
<sequence>MPPAGETRAFGVTATVHIPAATDPVPTLHQRIRADLEAKILSGEWPPGHRIPFEHELMVQYGCARMTVNKVIAGLVAAGLVERRRRAGSFVAQPRLHSAMLHIPDIPSEIAARGESYSYTLLRRRCRPATAKDPADLQAQGQPREVLDLSCLHLANGRPLALEDRLISLSSVPEAAETDFAATPPGSWLLRHVPWTEAEHRICAVGASARAAEALRVPKGTACLSLERRTWRGGETVTVVRQLFRGDAYDLVARFSPQG</sequence>
<dbReference type="InterPro" id="IPR050679">
    <property type="entry name" value="Bact_HTH_transcr_reg"/>
</dbReference>
<dbReference type="PANTHER" id="PTHR44846">
    <property type="entry name" value="MANNOSYL-D-GLYCERATE TRANSPORT/METABOLISM SYSTEM REPRESSOR MNGR-RELATED"/>
    <property type="match status" value="1"/>
</dbReference>
<name>A0ABY3DNI9_9HYPH</name>
<dbReference type="InterPro" id="IPR036388">
    <property type="entry name" value="WH-like_DNA-bd_sf"/>
</dbReference>
<dbReference type="InterPro" id="IPR000524">
    <property type="entry name" value="Tscrpt_reg_HTH_GntR"/>
</dbReference>
<dbReference type="Gene3D" id="1.10.10.10">
    <property type="entry name" value="Winged helix-like DNA-binding domain superfamily/Winged helix DNA-binding domain"/>
    <property type="match status" value="1"/>
</dbReference>
<dbReference type="PROSITE" id="PS50949">
    <property type="entry name" value="HTH_GNTR"/>
    <property type="match status" value="1"/>
</dbReference>
<dbReference type="InterPro" id="IPR011663">
    <property type="entry name" value="UTRA"/>
</dbReference>
<organism evidence="6 7">
    <name type="scientific">Ancylobacter moscoviensis</name>
    <dbReference type="NCBI Taxonomy" id="2597768"/>
    <lineage>
        <taxon>Bacteria</taxon>
        <taxon>Pseudomonadati</taxon>
        <taxon>Pseudomonadota</taxon>
        <taxon>Alphaproteobacteria</taxon>
        <taxon>Hyphomicrobiales</taxon>
        <taxon>Xanthobacteraceae</taxon>
        <taxon>Ancylobacter</taxon>
    </lineage>
</organism>
<evidence type="ECO:0000256" key="2">
    <source>
        <dbReference type="ARBA" id="ARBA00023125"/>
    </source>
</evidence>
<dbReference type="SMART" id="SM00866">
    <property type="entry name" value="UTRA"/>
    <property type="match status" value="1"/>
</dbReference>
<dbReference type="InterPro" id="IPR028978">
    <property type="entry name" value="Chorismate_lyase_/UTRA_dom_sf"/>
</dbReference>
<dbReference type="SUPFAM" id="SSF46785">
    <property type="entry name" value="Winged helix' DNA-binding domain"/>
    <property type="match status" value="1"/>
</dbReference>
<keyword evidence="1" id="KW-0805">Transcription regulation</keyword>
<dbReference type="SUPFAM" id="SSF64288">
    <property type="entry name" value="Chorismate lyase-like"/>
    <property type="match status" value="1"/>
</dbReference>
<dbReference type="Pfam" id="PF00392">
    <property type="entry name" value="GntR"/>
    <property type="match status" value="1"/>
</dbReference>
<keyword evidence="3" id="KW-0804">Transcription</keyword>
<dbReference type="Proteomes" id="UP000315321">
    <property type="component" value="Unassembled WGS sequence"/>
</dbReference>
<dbReference type="InterPro" id="IPR010248">
    <property type="entry name" value="His_ut_repres"/>
</dbReference>
<keyword evidence="2" id="KW-0238">DNA-binding</keyword>
<keyword evidence="7" id="KW-1185">Reference proteome</keyword>
<gene>
    <name evidence="6" type="primary">hutC</name>
    <name evidence="6" type="ORF">FO470_15840</name>
</gene>
<evidence type="ECO:0000256" key="1">
    <source>
        <dbReference type="ARBA" id="ARBA00023015"/>
    </source>
</evidence>
<proteinExistence type="predicted"/>
<dbReference type="SMART" id="SM00345">
    <property type="entry name" value="HTH_GNTR"/>
    <property type="match status" value="1"/>
</dbReference>
<evidence type="ECO:0000259" key="5">
    <source>
        <dbReference type="PROSITE" id="PS50949"/>
    </source>
</evidence>
<dbReference type="PANTHER" id="PTHR44846:SF16">
    <property type="entry name" value="TRANSCRIPTIONAL REGULATOR PHNF-RELATED"/>
    <property type="match status" value="1"/>
</dbReference>
<accession>A0ABY3DNI9</accession>
<dbReference type="Gene3D" id="3.40.1410.10">
    <property type="entry name" value="Chorismate lyase-like"/>
    <property type="match status" value="1"/>
</dbReference>
<protein>
    <recommendedName>
        <fullName evidence="4">Histidine utilization repressor</fullName>
    </recommendedName>
</protein>
<dbReference type="InterPro" id="IPR036390">
    <property type="entry name" value="WH_DNA-bd_sf"/>
</dbReference>